<dbReference type="Proteomes" id="UP000836402">
    <property type="component" value="Unassembled WGS sequence"/>
</dbReference>
<sequence length="135" mass="14950">MKARIGKELMFANAAIGRKLEWTILTVDATLREASNSTRNGLQEAIVGLGECGSSLQQDINETESRYMRSLAHAVMSNAWSSALSEAMRVMQQSSRDNQNLPPVYVPSDNERQALNAEVPIDHRHAEPEPVDTAR</sequence>
<feature type="region of interest" description="Disordered" evidence="1">
    <location>
        <begin position="91"/>
        <end position="135"/>
    </location>
</feature>
<feature type="compositionally biased region" description="Basic and acidic residues" evidence="1">
    <location>
        <begin position="120"/>
        <end position="135"/>
    </location>
</feature>
<gene>
    <name evidence="2" type="ORF">JKIAZH3_G4343</name>
</gene>
<reference evidence="2" key="1">
    <citation type="submission" date="2020-10" db="EMBL/GenBank/DDBJ databases">
        <authorList>
            <person name="Sedaghatjoo S."/>
        </authorList>
    </citation>
    <scope>NUCLEOTIDE SEQUENCE</scope>
    <source>
        <strain evidence="2">AZH3</strain>
    </source>
</reference>
<protein>
    <recommendedName>
        <fullName evidence="4">Phasin domain-containing protein</fullName>
    </recommendedName>
</protein>
<evidence type="ECO:0000313" key="2">
    <source>
        <dbReference type="EMBL" id="CAD6938749.1"/>
    </source>
</evidence>
<accession>A0ABN7IYI8</accession>
<comment type="caution">
    <text evidence="2">The sequence shown here is derived from an EMBL/GenBank/DDBJ whole genome shotgun (WGS) entry which is preliminary data.</text>
</comment>
<organism evidence="2 3">
    <name type="scientific">Tilletia caries</name>
    <name type="common">wheat bunt fungus</name>
    <dbReference type="NCBI Taxonomy" id="13290"/>
    <lineage>
        <taxon>Eukaryota</taxon>
        <taxon>Fungi</taxon>
        <taxon>Dikarya</taxon>
        <taxon>Basidiomycota</taxon>
        <taxon>Ustilaginomycotina</taxon>
        <taxon>Exobasidiomycetes</taxon>
        <taxon>Tilletiales</taxon>
        <taxon>Tilletiaceae</taxon>
        <taxon>Tilletia</taxon>
    </lineage>
</organism>
<proteinExistence type="predicted"/>
<evidence type="ECO:0000256" key="1">
    <source>
        <dbReference type="SAM" id="MobiDB-lite"/>
    </source>
</evidence>
<dbReference type="EMBL" id="CAJHJG010004143">
    <property type="protein sequence ID" value="CAD6938749.1"/>
    <property type="molecule type" value="Genomic_DNA"/>
</dbReference>
<evidence type="ECO:0008006" key="4">
    <source>
        <dbReference type="Google" id="ProtNLM"/>
    </source>
</evidence>
<keyword evidence="3" id="KW-1185">Reference proteome</keyword>
<name>A0ABN7IYI8_9BASI</name>
<feature type="compositionally biased region" description="Polar residues" evidence="1">
    <location>
        <begin position="91"/>
        <end position="101"/>
    </location>
</feature>
<evidence type="ECO:0000313" key="3">
    <source>
        <dbReference type="Proteomes" id="UP000836402"/>
    </source>
</evidence>